<dbReference type="Proteomes" id="UP000247075">
    <property type="component" value="Segment"/>
</dbReference>
<sequence length="473" mass="48421">MATRYYSSVAAETTLVASITNGNTSIQIASATGLPALTPFTLALDYEAATEELVEVTAVAGTTLTVTRGIDGTPAASHNAGARVRHVSSARDFADSRTHESTATNVHGTAVGSAVVGTNDTQTLSNKTLNDATGTLSNIDIFANSPTWVTTVNADIAGTADIMKWLRDSSEPHEVAKITNNGALFLRNQNVAADSALSTYRLRITKDNGTTDIFSVLSGGTITPWTDAGQSGLQVKPRTTNNDVAIRVRNSTDTADTFAAWNNGRVDINGTDPAFSQLDVHGASGQTAACMRVMNNDESVTHFTVAGNGAASFGSSLTVAGAQTNNGLVVANAGVDVTGNVTVSGTLSVTGQTSASGTSVITAAAGFSVDAATQAVIKGGWIIVTGVLLRTGGTLTASATGNLTDTALCTIASTYRPDSVFGSDRMVTSFGTGFTSGGVGLNPSTGAVELLDAHSTSTIDTGHTVRFTYVYPQ</sequence>
<evidence type="ECO:0000313" key="2">
    <source>
        <dbReference type="Proteomes" id="UP000247075"/>
    </source>
</evidence>
<name>A0A2U8UN87_9CAUD</name>
<evidence type="ECO:0000313" key="1">
    <source>
        <dbReference type="EMBL" id="AWN05125.1"/>
    </source>
</evidence>
<reference evidence="1 2" key="1">
    <citation type="submission" date="2018-04" db="EMBL/GenBank/DDBJ databases">
        <authorList>
            <person name="Richter O.R."/>
            <person name="Sprando J."/>
            <person name="Abi J.R."/>
            <person name="Abidin Z.U."/>
            <person name="Aboumatar N."/>
            <person name="Aguilar F.A."/>
            <person name="Ahmed M."/>
            <person name="Aklilu M."/>
            <person name="Ali S.Z."/>
            <person name="Araia S."/>
            <person name="Asbury H."/>
            <person name="Atkinson A.N."/>
            <person name="Azam A.M."/>
            <person name="Bell J.L."/>
            <person name="Bhagat S."/>
            <person name="Bhatti J.A."/>
            <person name="Bhavsar J."/>
            <person name="Blocker D."/>
            <person name="Bonhomme B."/>
            <person name="Buker C.Y."/>
            <person name="Burnett T.D."/>
            <person name="Campbell R.L."/>
            <person name="Campbell S.M."/>
            <person name="Carinugan C.L."/>
            <person name="Chan P.R."/>
            <person name="Chen S."/>
            <person name="Dahne M."/>
            <person name="Dang V.Q."/>
            <person name="Ding J.R."/>
            <person name="Dunn G.L."/>
            <person name="Flores O.S."/>
            <person name="Frank D.N."/>
            <person name="Gonzalez N."/>
            <person name="Goryunova E."/>
            <person name="Hoang T."/>
            <person name="Hollenhorst D."/>
            <person name="Hora A.B."/>
            <person name="Hutchison A.S."/>
            <person name="Huynh A."/>
            <person name="Jani A."/>
            <person name="Jawed T."/>
            <person name="Jeffries M.J."/>
            <person name="Jian G.M."/>
            <person name="Joshi C."/>
            <person name="Kallab S."/>
            <person name="Kang L."/>
            <person name="Khan A."/>
            <person name="Klontz C.M."/>
            <person name="Koert M."/>
            <person name="Lagasca A."/>
            <person name="Lakhani A."/>
            <person name="Larsen A."/>
            <person name="Le A."/>
            <person name="Lee D.Y."/>
            <person name="Lembirik S."/>
            <person name="Lenus S."/>
            <person name="Lesniewski A.M."/>
            <person name="Lu W."/>
            <person name="Mamarakhimova Z."/>
            <person name="Mason S."/>
            <person name="Mathew L.K."/>
            <person name="Mattson C.L."/>
            <person name="Mian U.H."/>
            <person name="Morcos G.S."/>
            <person name="Muhler C.W."/>
            <person name="Naeem N.-U.-A."/>
            <person name="Namagiri S."/>
            <person name="Nassehi T."/>
            <person name="Nazarian M."/>
            <person name="Neal R.A."/>
            <person name="Negash K."/>
            <person name="Ngaleu B.J."/>
            <person name="Nguyen B.T."/>
            <person name="Nguyen K.V."/>
            <person name="Odili J.C."/>
            <person name="Ogletree A."/>
            <person name="Okojie E."/>
            <person name="Olajide T.E."/>
            <person name="Onwukwe C.S."/>
            <person name="Ozako O."/>
            <person name="Pakala M."/>
            <person name="Patel P."/>
            <person name="Patel H.J."/>
            <person name="Patel R."/>
            <person name="Paudel H."/>
            <person name="Pikounis A.J."/>
            <person name="Qazi M.A."/>
            <person name="Quiroz J.N."/>
            <person name="Ramachandran P.N."/>
            <person name="Rashford R.L."/>
            <person name="Rivera J."/>
            <person name="Romero F.D."/>
            <person name="Saba P.A."/>
            <person name="Sabu R.L."/>
            <person name="Saeed O.S."/>
            <person name="Saraf S."/>
            <person name="Scarano A.L."/>
            <person name="Sciandra C."/>
            <person name="Shakarov P."/>
            <person name="Sharma A."/>
            <person name="Singh K."/>
            <person name="Singh S."/>
            <person name="Spindler S.E."/>
            <person name="Szymanik K.H."/>
            <person name="Tahir M."/>
            <person name="Tchuinte L.U."/>
            <person name="Thakkar V."/>
            <person name="Tombo Z.B."/>
            <person name="Touma A."/>
            <person name="Tran J.N."/>
            <person name="Tran N."/>
            <person name="Truong D.H."/>
            <person name="Turner M.D."/>
            <person name="Vidmar M."/>
            <person name="Vuong K."/>
            <person name="Wilson B."/>
            <person name="Xie C.L."/>
            <person name="Yasinova A.G."/>
            <person name="Yu A.M."/>
            <person name="Zolnerowich N."/>
            <person name="Cortez R."/>
            <person name="Greis H.L."/>
            <person name="Lee M."/>
            <person name="Mantzavinos A."/>
            <person name="Mohamed I.R."/>
            <person name="Patel P."/>
            <person name="Puglisi K.M."/>
            <person name="Bhattacharya M."/>
            <person name="Correa-Mendez M."/>
            <person name="Fabian M."/>
            <person name="Reger N."/>
            <person name="Tran K."/>
            <person name="Erill I."/>
            <person name="Caruso S.M."/>
            <person name="Garlena R.A."/>
            <person name="Russell D.A."/>
            <person name="Pope W.H."/>
            <person name="Jacobs-Sera D."/>
            <person name="Hatfull G.F."/>
        </authorList>
    </citation>
    <scope>NUCLEOTIDE SEQUENCE [LARGE SCALE GENOMIC DNA]</scope>
</reference>
<gene>
    <name evidence="1" type="primary">44</name>
    <name evidence="1" type="ORF">SEA_FLOWERPOWER_44</name>
</gene>
<dbReference type="RefSeq" id="YP_009838080.1">
    <property type="nucleotide sequence ID" value="NC_048706.1"/>
</dbReference>
<organism evidence="1 2">
    <name type="scientific">Streptomyces phage FlowerPower</name>
    <dbReference type="NCBI Taxonomy" id="2182408"/>
    <lineage>
        <taxon>Viruses</taxon>
        <taxon>Duplodnaviria</taxon>
        <taxon>Heunggongvirae</taxon>
        <taxon>Uroviricota</taxon>
        <taxon>Caudoviricetes</taxon>
        <taxon>Beephvirinae</taxon>
        <taxon>Flowerpowervirus</taxon>
        <taxon>Flowerpowervirus flowerpower</taxon>
    </lineage>
</organism>
<proteinExistence type="predicted"/>
<accession>A0A2U8UN87</accession>
<dbReference type="EMBL" id="MH155868">
    <property type="protein sequence ID" value="AWN05125.1"/>
    <property type="molecule type" value="Genomic_DNA"/>
</dbReference>
<dbReference type="GeneID" id="55608307"/>
<keyword evidence="2" id="KW-1185">Reference proteome</keyword>
<protein>
    <submittedName>
        <fullName evidence="1">Uncharacterized protein</fullName>
    </submittedName>
</protein>
<dbReference type="KEGG" id="vg:55608307"/>